<evidence type="ECO:0000313" key="1">
    <source>
        <dbReference type="EMBL" id="KAF0755357.1"/>
    </source>
</evidence>
<comment type="caution">
    <text evidence="1">The sequence shown here is derived from an EMBL/GenBank/DDBJ whole genome shotgun (WGS) entry which is preliminary data.</text>
</comment>
<dbReference type="SUPFAM" id="SSF52980">
    <property type="entry name" value="Restriction endonuclease-like"/>
    <property type="match status" value="1"/>
</dbReference>
<protein>
    <submittedName>
        <fullName evidence="1">YqaJ domain-containing protein</fullName>
    </submittedName>
</protein>
<evidence type="ECO:0000313" key="2">
    <source>
        <dbReference type="Proteomes" id="UP000478052"/>
    </source>
</evidence>
<reference evidence="1 2" key="1">
    <citation type="submission" date="2019-08" db="EMBL/GenBank/DDBJ databases">
        <title>Whole genome of Aphis craccivora.</title>
        <authorList>
            <person name="Voronova N.V."/>
            <person name="Shulinski R.S."/>
            <person name="Bandarenka Y.V."/>
            <person name="Zhorov D.G."/>
            <person name="Warner D."/>
        </authorList>
    </citation>
    <scope>NUCLEOTIDE SEQUENCE [LARGE SCALE GENOMIC DNA]</scope>
    <source>
        <strain evidence="1">180601</strain>
        <tissue evidence="1">Whole Body</tissue>
    </source>
</reference>
<dbReference type="EMBL" id="VUJU01004167">
    <property type="protein sequence ID" value="KAF0755357.1"/>
    <property type="molecule type" value="Genomic_DNA"/>
</dbReference>
<keyword evidence="2" id="KW-1185">Reference proteome</keyword>
<organism evidence="1 2">
    <name type="scientific">Aphis craccivora</name>
    <name type="common">Cowpea aphid</name>
    <dbReference type="NCBI Taxonomy" id="307492"/>
    <lineage>
        <taxon>Eukaryota</taxon>
        <taxon>Metazoa</taxon>
        <taxon>Ecdysozoa</taxon>
        <taxon>Arthropoda</taxon>
        <taxon>Hexapoda</taxon>
        <taxon>Insecta</taxon>
        <taxon>Pterygota</taxon>
        <taxon>Neoptera</taxon>
        <taxon>Paraneoptera</taxon>
        <taxon>Hemiptera</taxon>
        <taxon>Sternorrhyncha</taxon>
        <taxon>Aphidomorpha</taxon>
        <taxon>Aphidoidea</taxon>
        <taxon>Aphididae</taxon>
        <taxon>Aphidini</taxon>
        <taxon>Aphis</taxon>
        <taxon>Aphis</taxon>
    </lineage>
</organism>
<proteinExistence type="predicted"/>
<dbReference type="InterPro" id="IPR011335">
    <property type="entry name" value="Restrct_endonuc-II-like"/>
</dbReference>
<accession>A0A6G0YG49</accession>
<dbReference type="Proteomes" id="UP000478052">
    <property type="component" value="Unassembled WGS sequence"/>
</dbReference>
<dbReference type="GO" id="GO:0006281">
    <property type="term" value="P:DNA repair"/>
    <property type="evidence" value="ECO:0007669"/>
    <property type="project" value="UniProtKB-ARBA"/>
</dbReference>
<dbReference type="OrthoDB" id="6155932at2759"/>
<dbReference type="InterPro" id="IPR011604">
    <property type="entry name" value="PDDEXK-like_dom_sf"/>
</dbReference>
<dbReference type="PANTHER" id="PTHR46609:SF8">
    <property type="entry name" value="YQAJ VIRAL RECOMBINASE DOMAIN-CONTAINING PROTEIN"/>
    <property type="match status" value="1"/>
</dbReference>
<gene>
    <name evidence="1" type="ORF">FWK35_00019303</name>
</gene>
<name>A0A6G0YG49_APHCR</name>
<dbReference type="AlphaFoldDB" id="A0A6G0YG49"/>
<sequence length="193" mass="22427">MMLRRDNTQKETMEQYENVQWNEVRRKLLTASNFGRIISRTPSRVFYTVVAKKELENILNKPIRDYRATPDGLLDNDGLVEIKCPYSAANMTPDEGILNKKIDFWSINKDGSIGIPLSNSKTHENCTKKNFNFGKSKCFQNYKHFFTIVCCPKSWTQGIQEDQLEIHNILLMLNSKRKTTKIVVHKPPTLQLM</sequence>
<dbReference type="Gene3D" id="3.90.320.10">
    <property type="match status" value="1"/>
</dbReference>
<dbReference type="PANTHER" id="PTHR46609">
    <property type="entry name" value="EXONUCLEASE, PHAGE-TYPE/RECB, C-TERMINAL DOMAIN-CONTAINING PROTEIN"/>
    <property type="match status" value="1"/>
</dbReference>
<dbReference type="InterPro" id="IPR051703">
    <property type="entry name" value="NF-kappa-B_Signaling_Reg"/>
</dbReference>